<reference evidence="1 2" key="1">
    <citation type="submission" date="2014-02" db="EMBL/GenBank/DDBJ databases">
        <title>The genome sequence of Colletotrichum simmondsii CBS122122.</title>
        <authorList>
            <person name="Baroncelli R."/>
            <person name="Thon M.R."/>
        </authorList>
    </citation>
    <scope>NUCLEOTIDE SEQUENCE [LARGE SCALE GENOMIC DNA]</scope>
    <source>
        <strain evidence="1 2">CBS122122</strain>
    </source>
</reference>
<name>A0A135TL42_9PEZI</name>
<sequence length="105" mass="12147">MIDTPTRPARSHVKPEANAMADKVCAHNKSAASKAIARVEDQRSSYTGLVGLDNGYFTFRAQSETQYKGNGYDTFESRVWRIELELRLDCYRSRRIWFRVDLAQR</sequence>
<comment type="caution">
    <text evidence="1">The sequence shown here is derived from an EMBL/GenBank/DDBJ whole genome shotgun (WGS) entry which is preliminary data.</text>
</comment>
<accession>A0A135TL42</accession>
<protein>
    <submittedName>
        <fullName evidence="1">Uncharacterized protein</fullName>
    </submittedName>
</protein>
<evidence type="ECO:0000313" key="2">
    <source>
        <dbReference type="Proteomes" id="UP000070328"/>
    </source>
</evidence>
<evidence type="ECO:0000313" key="1">
    <source>
        <dbReference type="EMBL" id="KXH48900.1"/>
    </source>
</evidence>
<dbReference type="EMBL" id="JFBX01000123">
    <property type="protein sequence ID" value="KXH48900.1"/>
    <property type="molecule type" value="Genomic_DNA"/>
</dbReference>
<proteinExistence type="predicted"/>
<organism evidence="1 2">
    <name type="scientific">Colletotrichum simmondsii</name>
    <dbReference type="NCBI Taxonomy" id="703756"/>
    <lineage>
        <taxon>Eukaryota</taxon>
        <taxon>Fungi</taxon>
        <taxon>Dikarya</taxon>
        <taxon>Ascomycota</taxon>
        <taxon>Pezizomycotina</taxon>
        <taxon>Sordariomycetes</taxon>
        <taxon>Hypocreomycetidae</taxon>
        <taxon>Glomerellales</taxon>
        <taxon>Glomerellaceae</taxon>
        <taxon>Colletotrichum</taxon>
        <taxon>Colletotrichum acutatum species complex</taxon>
    </lineage>
</organism>
<dbReference type="AlphaFoldDB" id="A0A135TL42"/>
<keyword evidence="2" id="KW-1185">Reference proteome</keyword>
<dbReference type="Proteomes" id="UP000070328">
    <property type="component" value="Unassembled WGS sequence"/>
</dbReference>
<gene>
    <name evidence="1" type="ORF">CSIM01_08559</name>
</gene>